<dbReference type="CDD" id="cd22359">
    <property type="entry name" value="SfsA-like_bacterial"/>
    <property type="match status" value="1"/>
</dbReference>
<dbReference type="NCBIfam" id="TIGR00230">
    <property type="entry name" value="sfsA"/>
    <property type="match status" value="1"/>
</dbReference>
<dbReference type="InterPro" id="IPR041465">
    <property type="entry name" value="SfsA_N"/>
</dbReference>
<sequence>MEYQNQIREAVFYKRPNRFLAEVELDGKRELVHVKNTGRCRELLQEGARVFLEESGNANRKTKHSLIAVYKGDMLVNMDSQAPNAVAAEALSEGKIQEIGEVTFVKREVKFGGSRFDVYYEAGERKGFLEVKGVTLEENGVAMFPDAPTERGAKHLLELAGAVEKGYESAVLFLVQMKGVSVFRPHEARDPKFAEALRKAAQAGVKVLAYDCKVWETGFCLDVPVPVEL</sequence>
<name>A0A1M6RFF4_9FIRM</name>
<dbReference type="InterPro" id="IPR005224">
    <property type="entry name" value="SfsA"/>
</dbReference>
<keyword evidence="5" id="KW-1185">Reference proteome</keyword>
<dbReference type="GO" id="GO:0003677">
    <property type="term" value="F:DNA binding"/>
    <property type="evidence" value="ECO:0007669"/>
    <property type="project" value="InterPro"/>
</dbReference>
<reference evidence="4 5" key="1">
    <citation type="submission" date="2016-11" db="EMBL/GenBank/DDBJ databases">
        <authorList>
            <person name="Jaros S."/>
            <person name="Januszkiewicz K."/>
            <person name="Wedrychowicz H."/>
        </authorList>
    </citation>
    <scope>NUCLEOTIDE SEQUENCE [LARGE SCALE GENOMIC DNA]</scope>
    <source>
        <strain evidence="4 5">DSM 14214</strain>
    </source>
</reference>
<dbReference type="PANTHER" id="PTHR30545:SF2">
    <property type="entry name" value="SUGAR FERMENTATION STIMULATION PROTEIN A"/>
    <property type="match status" value="1"/>
</dbReference>
<feature type="domain" description="Sugar fermentation stimulation protein C-terminal" evidence="2">
    <location>
        <begin position="81"/>
        <end position="216"/>
    </location>
</feature>
<dbReference type="Proteomes" id="UP000183975">
    <property type="component" value="Unassembled WGS sequence"/>
</dbReference>
<dbReference type="AlphaFoldDB" id="A0A1M6RFF4"/>
<dbReference type="EMBL" id="FRAH01000023">
    <property type="protein sequence ID" value="SHK31182.1"/>
    <property type="molecule type" value="Genomic_DNA"/>
</dbReference>
<organism evidence="4 5">
    <name type="scientific">Anaerotignum lactatifermentans DSM 14214</name>
    <dbReference type="NCBI Taxonomy" id="1121323"/>
    <lineage>
        <taxon>Bacteria</taxon>
        <taxon>Bacillati</taxon>
        <taxon>Bacillota</taxon>
        <taxon>Clostridia</taxon>
        <taxon>Lachnospirales</taxon>
        <taxon>Anaerotignaceae</taxon>
        <taxon>Anaerotignum</taxon>
    </lineage>
</organism>
<evidence type="ECO:0000256" key="1">
    <source>
        <dbReference type="HAMAP-Rule" id="MF_00095"/>
    </source>
</evidence>
<comment type="similarity">
    <text evidence="1">Belongs to the SfsA family.</text>
</comment>
<feature type="domain" description="SfsA N-terminal OB" evidence="3">
    <location>
        <begin position="14"/>
        <end position="77"/>
    </location>
</feature>
<evidence type="ECO:0000259" key="2">
    <source>
        <dbReference type="Pfam" id="PF03749"/>
    </source>
</evidence>
<dbReference type="PANTHER" id="PTHR30545">
    <property type="entry name" value="SUGAR FERMENTATION STIMULATION PROTEIN A"/>
    <property type="match status" value="1"/>
</dbReference>
<dbReference type="RefSeq" id="WP_072850652.1">
    <property type="nucleotide sequence ID" value="NZ_FRAH01000023.1"/>
</dbReference>
<protein>
    <recommendedName>
        <fullName evidence="1">Sugar fermentation stimulation protein homolog</fullName>
    </recommendedName>
</protein>
<dbReference type="FunFam" id="2.40.50.580:FF:000002">
    <property type="entry name" value="Sugar fermentation stimulation protein homolog"/>
    <property type="match status" value="1"/>
</dbReference>
<dbReference type="Pfam" id="PF03749">
    <property type="entry name" value="SfsA"/>
    <property type="match status" value="1"/>
</dbReference>
<dbReference type="OrthoDB" id="9802365at2"/>
<evidence type="ECO:0000313" key="5">
    <source>
        <dbReference type="Proteomes" id="UP000183975"/>
    </source>
</evidence>
<dbReference type="Gene3D" id="2.40.50.580">
    <property type="match status" value="1"/>
</dbReference>
<dbReference type="HAMAP" id="MF_00095">
    <property type="entry name" value="SfsA"/>
    <property type="match status" value="1"/>
</dbReference>
<dbReference type="Gene3D" id="3.40.1350.60">
    <property type="match status" value="1"/>
</dbReference>
<evidence type="ECO:0000313" key="4">
    <source>
        <dbReference type="EMBL" id="SHK31182.1"/>
    </source>
</evidence>
<dbReference type="Pfam" id="PF17746">
    <property type="entry name" value="SfsA_N"/>
    <property type="match status" value="1"/>
</dbReference>
<gene>
    <name evidence="1" type="primary">sfsA</name>
    <name evidence="4" type="ORF">SAMN02745138_01521</name>
</gene>
<proteinExistence type="inferred from homology"/>
<accession>A0A1M6RFF4</accession>
<dbReference type="InterPro" id="IPR040452">
    <property type="entry name" value="SfsA_C"/>
</dbReference>
<evidence type="ECO:0000259" key="3">
    <source>
        <dbReference type="Pfam" id="PF17746"/>
    </source>
</evidence>